<dbReference type="FunFam" id="3.40.50.410:FF:000034">
    <property type="entry name" value="calcium-activated chloride channel regulator 1"/>
    <property type="match status" value="1"/>
</dbReference>
<evidence type="ECO:0000256" key="5">
    <source>
        <dbReference type="ARBA" id="ARBA00022729"/>
    </source>
</evidence>
<dbReference type="SMART" id="SM00327">
    <property type="entry name" value="VWA"/>
    <property type="match status" value="1"/>
</dbReference>
<dbReference type="InterPro" id="IPR002035">
    <property type="entry name" value="VWF_A"/>
</dbReference>
<dbReference type="Gene3D" id="2.60.40.10">
    <property type="entry name" value="Immunoglobulins"/>
    <property type="match status" value="1"/>
</dbReference>
<evidence type="ECO:0000259" key="12">
    <source>
        <dbReference type="PROSITE" id="PS50234"/>
    </source>
</evidence>
<dbReference type="AlphaFoldDB" id="A0AAD1SWV9"/>
<feature type="domain" description="VWFA" evidence="12">
    <location>
        <begin position="317"/>
        <end position="487"/>
    </location>
</feature>
<sequence length="921" mass="100199">MRSTRRETPEVTSECGSDATALTPPEVGNECKRRLSYPATLISILLSIPTFQTIQSQNPKIIDKIKSMLTDASTYILQATKNKLFIRSVKILIPNTWKTNSSYGRPKTESFDKADVIIADPFLQGDDPYTLQYGGCGEKGKYIHLTPNFLLNDRLLRIYGPRGRIFVHEWAHLRWGVFDEYNHDQPYYLSGQRKVEATRWLIQKKAVEYSMFCQRGGSAFDSKDVSINTGLYEEGCLFYPNIEQSVKESIMFAQGLDPFCDKDSHNSEAPNQQNKLCNQQSTWEVIMKSPDMTSTTPLTNTNIPPPVISFLQYRARVVTLVLDISGSMGGYNRISRMYQASEVYIMQIIETGAYLGIVVFSSGAEIKSELVKITDTIQREQLKTLLPKVATGGTNICSGVHSGFEVNKKLDGATYGTEIVLLTDGEDSGISSCFPEVEASGAVIHTIALGPSADKALEQLATMTGGLKLYASDSVDANGLIDAFSGIVSSTGDVTQQSVQVESTTLRVQSSQCLDGTVSIDNTLGNDTFFLVTWDALIPNILLSDPTGKKYVNVQFASDQFSKSARLTIPGTAEIGAWVYSLCNTHSAEQVLGITVNSRAADGKEPPIVAEAYMNADSASYPSPLIVYAIVTKGLSPVLGASVTAVIEAQDGKTTTLDLLDNGAGADILKNDGIYSKYFMSYTGNGRYNLRVRVGSNSDKSKLAAPKNRALYMAGFVVNGTIESNPPRPKPSIDNLNLGNFSRTVSGGAFVVSNVPSGPLPDLYKPNKITDLSAVIQGTQVILKWTATGDDLDQGNATRYDLRMSLSSQELVNNFVNATAVNISYITPKPAGSHEMFTFKPENITISNGTIIYFALIAFDEINHSSDISNLARAVLFLPPPPKPKPAPTPTSKPNSAVSGKMSTIFVFISSLITVMVAIFV</sequence>
<keyword evidence="8" id="KW-0482">Metalloprotease</keyword>
<evidence type="ECO:0000256" key="9">
    <source>
        <dbReference type="ARBA" id="ARBA00023180"/>
    </source>
</evidence>
<dbReference type="InterPro" id="IPR013642">
    <property type="entry name" value="CLCA_N"/>
</dbReference>
<dbReference type="GO" id="GO:0046872">
    <property type="term" value="F:metal ion binding"/>
    <property type="evidence" value="ECO:0007669"/>
    <property type="project" value="UniProtKB-KW"/>
</dbReference>
<keyword evidence="2" id="KW-0813">Transport</keyword>
<dbReference type="Proteomes" id="UP001295444">
    <property type="component" value="Chromosome 08"/>
</dbReference>
<protein>
    <submittedName>
        <fullName evidence="13">Epithelial chloride channel -like</fullName>
    </submittedName>
</protein>
<feature type="region of interest" description="Disordered" evidence="11">
    <location>
        <begin position="1"/>
        <end position="21"/>
    </location>
</feature>
<evidence type="ECO:0000313" key="14">
    <source>
        <dbReference type="Proteomes" id="UP001295444"/>
    </source>
</evidence>
<accession>A0AAD1SWV9</accession>
<gene>
    <name evidence="13" type="ORF">PECUL_23A017425</name>
</gene>
<evidence type="ECO:0000256" key="3">
    <source>
        <dbReference type="ARBA" id="ARBA00022670"/>
    </source>
</evidence>
<evidence type="ECO:0000256" key="7">
    <source>
        <dbReference type="ARBA" id="ARBA00022833"/>
    </source>
</evidence>
<dbReference type="PANTHER" id="PTHR10579">
    <property type="entry name" value="CALCIUM-ACTIVATED CHLORIDE CHANNEL REGULATOR"/>
    <property type="match status" value="1"/>
</dbReference>
<dbReference type="InterPro" id="IPR004727">
    <property type="entry name" value="CLCA_chordata"/>
</dbReference>
<evidence type="ECO:0000256" key="4">
    <source>
        <dbReference type="ARBA" id="ARBA00022723"/>
    </source>
</evidence>
<dbReference type="Pfam" id="PF13519">
    <property type="entry name" value="VWA_2"/>
    <property type="match status" value="1"/>
</dbReference>
<reference evidence="13" key="1">
    <citation type="submission" date="2022-03" db="EMBL/GenBank/DDBJ databases">
        <authorList>
            <person name="Alioto T."/>
            <person name="Alioto T."/>
            <person name="Gomez Garrido J."/>
        </authorList>
    </citation>
    <scope>NUCLEOTIDE SEQUENCE</scope>
</reference>
<dbReference type="PROSITE" id="PS50234">
    <property type="entry name" value="VWFA"/>
    <property type="match status" value="1"/>
</dbReference>
<dbReference type="Gene3D" id="3.40.50.410">
    <property type="entry name" value="von Willebrand factor, type A domain"/>
    <property type="match status" value="1"/>
</dbReference>
<keyword evidence="14" id="KW-1185">Reference proteome</keyword>
<name>A0AAD1SWV9_PELCU</name>
<dbReference type="CDD" id="cd00198">
    <property type="entry name" value="vWFA"/>
    <property type="match status" value="1"/>
</dbReference>
<evidence type="ECO:0000256" key="1">
    <source>
        <dbReference type="ARBA" id="ARBA00006398"/>
    </source>
</evidence>
<keyword evidence="9" id="KW-0325">Glycoprotein</keyword>
<comment type="similarity">
    <text evidence="1">Belongs to the CLCR family.</text>
</comment>
<evidence type="ECO:0000256" key="2">
    <source>
        <dbReference type="ARBA" id="ARBA00022448"/>
    </source>
</evidence>
<dbReference type="GO" id="GO:0005229">
    <property type="term" value="F:intracellularly calcium-gated chloride channel activity"/>
    <property type="evidence" value="ECO:0007669"/>
    <property type="project" value="InterPro"/>
</dbReference>
<dbReference type="NCBIfam" id="NF041940">
    <property type="entry name" value="choice_anch_X"/>
    <property type="match status" value="1"/>
</dbReference>
<dbReference type="GO" id="GO:0006508">
    <property type="term" value="P:proteolysis"/>
    <property type="evidence" value="ECO:0007669"/>
    <property type="project" value="UniProtKB-KW"/>
</dbReference>
<keyword evidence="5" id="KW-0732">Signal</keyword>
<evidence type="ECO:0000256" key="8">
    <source>
        <dbReference type="ARBA" id="ARBA00023049"/>
    </source>
</evidence>
<evidence type="ECO:0000313" key="13">
    <source>
        <dbReference type="EMBL" id="CAH2311859.1"/>
    </source>
</evidence>
<evidence type="ECO:0000256" key="11">
    <source>
        <dbReference type="SAM" id="MobiDB-lite"/>
    </source>
</evidence>
<dbReference type="GO" id="GO:0005886">
    <property type="term" value="C:plasma membrane"/>
    <property type="evidence" value="ECO:0007669"/>
    <property type="project" value="TreeGrafter"/>
</dbReference>
<dbReference type="NCBIfam" id="TIGR00868">
    <property type="entry name" value="hCaCC"/>
    <property type="match status" value="1"/>
</dbReference>
<keyword evidence="10" id="KW-0868">Chloride</keyword>
<keyword evidence="6" id="KW-0378">Hydrolase</keyword>
<dbReference type="InterPro" id="IPR013783">
    <property type="entry name" value="Ig-like_fold"/>
</dbReference>
<evidence type="ECO:0000256" key="10">
    <source>
        <dbReference type="ARBA" id="ARBA00023214"/>
    </source>
</evidence>
<dbReference type="InterPro" id="IPR036465">
    <property type="entry name" value="vWFA_dom_sf"/>
</dbReference>
<evidence type="ECO:0000256" key="6">
    <source>
        <dbReference type="ARBA" id="ARBA00022801"/>
    </source>
</evidence>
<dbReference type="PANTHER" id="PTHR10579:SF175">
    <property type="entry name" value="CALCIUM-ACTIVATED CHLORIDE CHANNEL REGULATOR 1"/>
    <property type="match status" value="1"/>
</dbReference>
<organism evidence="13 14">
    <name type="scientific">Pelobates cultripes</name>
    <name type="common">Western spadefoot toad</name>
    <dbReference type="NCBI Taxonomy" id="61616"/>
    <lineage>
        <taxon>Eukaryota</taxon>
        <taxon>Metazoa</taxon>
        <taxon>Chordata</taxon>
        <taxon>Craniata</taxon>
        <taxon>Vertebrata</taxon>
        <taxon>Euteleostomi</taxon>
        <taxon>Amphibia</taxon>
        <taxon>Batrachia</taxon>
        <taxon>Anura</taxon>
        <taxon>Pelobatoidea</taxon>
        <taxon>Pelobatidae</taxon>
        <taxon>Pelobates</taxon>
    </lineage>
</organism>
<dbReference type="InterPro" id="IPR051266">
    <property type="entry name" value="CLCR"/>
</dbReference>
<proteinExistence type="inferred from homology"/>
<keyword evidence="7" id="KW-0862">Zinc</keyword>
<dbReference type="SUPFAM" id="SSF53300">
    <property type="entry name" value="vWA-like"/>
    <property type="match status" value="1"/>
</dbReference>
<keyword evidence="4" id="KW-0479">Metal-binding</keyword>
<keyword evidence="3" id="KW-0645">Protease</keyword>
<dbReference type="EMBL" id="OW240919">
    <property type="protein sequence ID" value="CAH2311859.1"/>
    <property type="molecule type" value="Genomic_DNA"/>
</dbReference>
<dbReference type="GO" id="GO:0008237">
    <property type="term" value="F:metallopeptidase activity"/>
    <property type="evidence" value="ECO:0007669"/>
    <property type="project" value="UniProtKB-KW"/>
</dbReference>
<dbReference type="Pfam" id="PF08434">
    <property type="entry name" value="CLCA"/>
    <property type="match status" value="1"/>
</dbReference>